<proteinExistence type="inferred from homology"/>
<evidence type="ECO:0000313" key="4">
    <source>
        <dbReference type="Proteomes" id="UP001269144"/>
    </source>
</evidence>
<dbReference type="InterPro" id="IPR014756">
    <property type="entry name" value="Ig_E-set"/>
</dbReference>
<evidence type="ECO:0000256" key="1">
    <source>
        <dbReference type="ARBA" id="ARBA00024201"/>
    </source>
</evidence>
<dbReference type="InterPro" id="IPR013783">
    <property type="entry name" value="Ig-like_fold"/>
</dbReference>
<sequence length="151" mass="16946">MAVRIDQIVPPDRQVATGPDYLTPRLGALASTLARGDGTDAFRAEMERAGTPLVEPLDDGQAIVTFLWRGARRNVRLLGGPSNHHERLERLGNSDVWFKSFLVPDCLRQSYRRLAPDVPELPFNARARRVAILATAESDPLNRHPCPWRTR</sequence>
<dbReference type="Gene3D" id="2.60.40.10">
    <property type="entry name" value="Immunoglobulins"/>
    <property type="match status" value="1"/>
</dbReference>
<name>A0ABU2HUW4_9RHOB</name>
<comment type="caution">
    <text evidence="3">The sequence shown here is derived from an EMBL/GenBank/DDBJ whole genome shotgun (WGS) entry which is preliminary data.</text>
</comment>
<reference evidence="4" key="1">
    <citation type="submission" date="2023-07" db="EMBL/GenBank/DDBJ databases">
        <title>Paracoccus sp. MBLB3053 whole genome sequence.</title>
        <authorList>
            <person name="Hwang C.Y."/>
            <person name="Cho E.-S."/>
            <person name="Seo M.-J."/>
        </authorList>
    </citation>
    <scope>NUCLEOTIDE SEQUENCE [LARGE SCALE GENOMIC DNA]</scope>
    <source>
        <strain evidence="4">MBLB3053</strain>
    </source>
</reference>
<dbReference type="Proteomes" id="UP001269144">
    <property type="component" value="Unassembled WGS sequence"/>
</dbReference>
<evidence type="ECO:0000313" key="3">
    <source>
        <dbReference type="EMBL" id="MDS9468831.1"/>
    </source>
</evidence>
<feature type="domain" description="Enterochelin esterase N-terminal" evidence="2">
    <location>
        <begin position="64"/>
        <end position="147"/>
    </location>
</feature>
<dbReference type="EMBL" id="JAVQLW010000002">
    <property type="protein sequence ID" value="MDS9468831.1"/>
    <property type="molecule type" value="Genomic_DNA"/>
</dbReference>
<keyword evidence="4" id="KW-1185">Reference proteome</keyword>
<organism evidence="3 4">
    <name type="scientific">Paracoccus aurantius</name>
    <dbReference type="NCBI Taxonomy" id="3073814"/>
    <lineage>
        <taxon>Bacteria</taxon>
        <taxon>Pseudomonadati</taxon>
        <taxon>Pseudomonadota</taxon>
        <taxon>Alphaproteobacteria</taxon>
        <taxon>Rhodobacterales</taxon>
        <taxon>Paracoccaceae</taxon>
        <taxon>Paracoccus</taxon>
    </lineage>
</organism>
<comment type="similarity">
    <text evidence="1">Belongs to the Fes family.</text>
</comment>
<dbReference type="Pfam" id="PF11806">
    <property type="entry name" value="Enterochelin_N"/>
    <property type="match status" value="1"/>
</dbReference>
<gene>
    <name evidence="3" type="ORF">RGQ15_14795</name>
</gene>
<dbReference type="SUPFAM" id="SSF81296">
    <property type="entry name" value="E set domains"/>
    <property type="match status" value="1"/>
</dbReference>
<protein>
    <submittedName>
        <fullName evidence="3">DUF3327 domain-containing protein</fullName>
    </submittedName>
</protein>
<dbReference type="InterPro" id="IPR021764">
    <property type="entry name" value="Enterochelin_esterase_N"/>
</dbReference>
<dbReference type="RefSeq" id="WP_311161257.1">
    <property type="nucleotide sequence ID" value="NZ_JAVQLW010000002.1"/>
</dbReference>
<accession>A0ABU2HUW4</accession>
<evidence type="ECO:0000259" key="2">
    <source>
        <dbReference type="Pfam" id="PF11806"/>
    </source>
</evidence>